<dbReference type="EMBL" id="WENB01000008">
    <property type="protein sequence ID" value="KAF0412249.1"/>
    <property type="molecule type" value="Genomic_DNA"/>
</dbReference>
<organism evidence="1 2">
    <name type="scientific">Pediococcus pentosaceus</name>
    <dbReference type="NCBI Taxonomy" id="1255"/>
    <lineage>
        <taxon>Bacteria</taxon>
        <taxon>Bacillati</taxon>
        <taxon>Bacillota</taxon>
        <taxon>Bacilli</taxon>
        <taxon>Lactobacillales</taxon>
        <taxon>Lactobacillaceae</taxon>
        <taxon>Pediococcus</taxon>
    </lineage>
</organism>
<comment type="caution">
    <text evidence="1">The sequence shown here is derived from an EMBL/GenBank/DDBJ whole genome shotgun (WGS) entry which is preliminary data.</text>
</comment>
<proteinExistence type="predicted"/>
<evidence type="ECO:0000313" key="1">
    <source>
        <dbReference type="EMBL" id="KAF0412249.1"/>
    </source>
</evidence>
<evidence type="ECO:0000313" key="2">
    <source>
        <dbReference type="Proteomes" id="UP000472573"/>
    </source>
</evidence>
<name>A0ABQ6XFZ0_PEDPE</name>
<protein>
    <submittedName>
        <fullName evidence="1">Uncharacterized protein</fullName>
    </submittedName>
</protein>
<accession>A0ABQ6XFZ0</accession>
<reference evidence="1 2" key="1">
    <citation type="submission" date="2019-10" db="EMBL/GenBank/DDBJ databases">
        <authorList>
            <person name="Irmler S."/>
            <person name="Berthoud H."/>
            <person name="Roetschi A."/>
            <person name="Arias E."/>
            <person name="Shani N."/>
            <person name="Wuethrich D."/>
            <person name="Bruggmann R."/>
        </authorList>
    </citation>
    <scope>NUCLEOTIDE SEQUENCE [LARGE SCALE GENOMIC DNA]</scope>
    <source>
        <strain evidence="1 2">FAM13073</strain>
    </source>
</reference>
<dbReference type="Proteomes" id="UP000472573">
    <property type="component" value="Unassembled WGS sequence"/>
</dbReference>
<sequence length="60" mass="7120">MDYNNTSFSLEQKAVIRAYEKENIHYRGGSLINLNKRNIHSKTKSKLLKELNRIEREITL</sequence>
<reference evidence="2" key="2">
    <citation type="submission" date="2020-03" db="EMBL/GenBank/DDBJ databases">
        <title>SpeciesPrimer: A bioinformatics pipeline dedicated to the design of qPCR primers for the quantification of bacterial species.</title>
        <authorList>
            <person name="Dreier M."/>
            <person name="Berthoud H."/>
            <person name="Shani N."/>
            <person name="Wechsler D."/>
            <person name="Junier P."/>
        </authorList>
    </citation>
    <scope>NUCLEOTIDE SEQUENCE [LARGE SCALE GENOMIC DNA]</scope>
    <source>
        <strain evidence="2">FAM13073</strain>
    </source>
</reference>
<keyword evidence="2" id="KW-1185">Reference proteome</keyword>
<gene>
    <name evidence="1" type="ORF">GBO79_09635</name>
</gene>
<dbReference type="RefSeq" id="WP_159276772.1">
    <property type="nucleotide sequence ID" value="NZ_CP137627.1"/>
</dbReference>